<evidence type="ECO:0000259" key="1">
    <source>
        <dbReference type="Pfam" id="PF01106"/>
    </source>
</evidence>
<dbReference type="Pfam" id="PF01106">
    <property type="entry name" value="NifU"/>
    <property type="match status" value="1"/>
</dbReference>
<dbReference type="InterPro" id="IPR001075">
    <property type="entry name" value="NIF_FeS_clus_asmbl_NifU_C"/>
</dbReference>
<evidence type="ECO:0000313" key="3">
    <source>
        <dbReference type="Proteomes" id="UP001321445"/>
    </source>
</evidence>
<keyword evidence="3" id="KW-1185">Reference proteome</keyword>
<reference evidence="2 3" key="1">
    <citation type="submission" date="2023-03" db="EMBL/GenBank/DDBJ databases">
        <title>Description of Hydrogenimonas sp. ISO32.</title>
        <authorList>
            <person name="Mino S."/>
            <person name="Fukazawa S."/>
            <person name="Sawabe T."/>
        </authorList>
    </citation>
    <scope>NUCLEOTIDE SEQUENCE [LARGE SCALE GENOMIC DNA]</scope>
    <source>
        <strain evidence="2 3">ISO32</strain>
    </source>
</reference>
<dbReference type="EMBL" id="AP027370">
    <property type="protein sequence ID" value="BDY13231.1"/>
    <property type="molecule type" value="Genomic_DNA"/>
</dbReference>
<name>A0ABM8FLK9_9BACT</name>
<dbReference type="InterPro" id="IPR034904">
    <property type="entry name" value="FSCA_dom_sf"/>
</dbReference>
<dbReference type="Proteomes" id="UP001321445">
    <property type="component" value="Chromosome"/>
</dbReference>
<gene>
    <name evidence="2" type="ORF">HCR_15430</name>
</gene>
<evidence type="ECO:0000313" key="2">
    <source>
        <dbReference type="EMBL" id="BDY13231.1"/>
    </source>
</evidence>
<dbReference type="Gene3D" id="3.30.300.130">
    <property type="entry name" value="Fe-S cluster assembly (FSCA)"/>
    <property type="match status" value="1"/>
</dbReference>
<proteinExistence type="predicted"/>
<dbReference type="RefSeq" id="WP_286336191.1">
    <property type="nucleotide sequence ID" value="NZ_AP027370.1"/>
</dbReference>
<sequence>MIPFSDEELYPAVENVIEKVRPSLALDGGDIKLLGVKDGKVFVQLQGACVGCASSGNTLKYGVERQMRIDIHPEIEVINVPIGMENQWDKLANEV</sequence>
<feature type="domain" description="NIF system FeS cluster assembly NifU C-terminal" evidence="1">
    <location>
        <begin position="13"/>
        <end position="78"/>
    </location>
</feature>
<dbReference type="SUPFAM" id="SSF117916">
    <property type="entry name" value="Fe-S cluster assembly (FSCA) domain-like"/>
    <property type="match status" value="1"/>
</dbReference>
<dbReference type="PANTHER" id="PTHR11178">
    <property type="entry name" value="IRON-SULFUR CLUSTER SCAFFOLD PROTEIN NFU-RELATED"/>
    <property type="match status" value="1"/>
</dbReference>
<organism evidence="2 3">
    <name type="scientific">Hydrogenimonas cancrithermarum</name>
    <dbReference type="NCBI Taxonomy" id="2993563"/>
    <lineage>
        <taxon>Bacteria</taxon>
        <taxon>Pseudomonadati</taxon>
        <taxon>Campylobacterota</taxon>
        <taxon>Epsilonproteobacteria</taxon>
        <taxon>Campylobacterales</taxon>
        <taxon>Hydrogenimonadaceae</taxon>
        <taxon>Hydrogenimonas</taxon>
    </lineage>
</organism>
<accession>A0ABM8FLK9</accession>
<protein>
    <submittedName>
        <fullName evidence="2">NifU family protein</fullName>
    </submittedName>
</protein>